<dbReference type="GO" id="GO:0016791">
    <property type="term" value="F:phosphatase activity"/>
    <property type="evidence" value="ECO:0007669"/>
    <property type="project" value="TreeGrafter"/>
</dbReference>
<feature type="transmembrane region" description="Helical" evidence="2">
    <location>
        <begin position="20"/>
        <end position="37"/>
    </location>
</feature>
<protein>
    <submittedName>
        <fullName evidence="4">Serine/threonine-protein phosphatase</fullName>
    </submittedName>
</protein>
<dbReference type="Proteomes" id="UP000317691">
    <property type="component" value="Unassembled WGS sequence"/>
</dbReference>
<dbReference type="InterPro" id="IPR036457">
    <property type="entry name" value="PPM-type-like_dom_sf"/>
</dbReference>
<dbReference type="Gene3D" id="3.60.40.10">
    <property type="entry name" value="PPM-type phosphatase domain"/>
    <property type="match status" value="1"/>
</dbReference>
<accession>A0A538TRK6</accession>
<gene>
    <name evidence="4" type="ORF">E6K79_02475</name>
</gene>
<proteinExistence type="predicted"/>
<dbReference type="SMART" id="SM00331">
    <property type="entry name" value="PP2C_SIG"/>
    <property type="match status" value="1"/>
</dbReference>
<evidence type="ECO:0000259" key="3">
    <source>
        <dbReference type="PROSITE" id="PS51746"/>
    </source>
</evidence>
<dbReference type="AlphaFoldDB" id="A0A538TRK6"/>
<keyword evidence="2" id="KW-0812">Transmembrane</keyword>
<dbReference type="Pfam" id="PF07228">
    <property type="entry name" value="SpoIIE"/>
    <property type="match status" value="1"/>
</dbReference>
<feature type="transmembrane region" description="Helical" evidence="2">
    <location>
        <begin position="85"/>
        <end position="106"/>
    </location>
</feature>
<dbReference type="InterPro" id="IPR001932">
    <property type="entry name" value="PPM-type_phosphatase-like_dom"/>
</dbReference>
<dbReference type="PANTHER" id="PTHR43156:SF2">
    <property type="entry name" value="STAGE II SPORULATION PROTEIN E"/>
    <property type="match status" value="1"/>
</dbReference>
<feature type="transmembrane region" description="Helical" evidence="2">
    <location>
        <begin position="118"/>
        <end position="138"/>
    </location>
</feature>
<keyword evidence="1" id="KW-0378">Hydrolase</keyword>
<keyword evidence="2" id="KW-1133">Transmembrane helix</keyword>
<reference evidence="4 5" key="1">
    <citation type="journal article" date="2019" name="Nat. Microbiol.">
        <title>Mediterranean grassland soil C-N compound turnover is dependent on rainfall and depth, and is mediated by genomically divergent microorganisms.</title>
        <authorList>
            <person name="Diamond S."/>
            <person name="Andeer P.F."/>
            <person name="Li Z."/>
            <person name="Crits-Christoph A."/>
            <person name="Burstein D."/>
            <person name="Anantharaman K."/>
            <person name="Lane K.R."/>
            <person name="Thomas B.C."/>
            <person name="Pan C."/>
            <person name="Northen T.R."/>
            <person name="Banfield J.F."/>
        </authorList>
    </citation>
    <scope>NUCLEOTIDE SEQUENCE [LARGE SCALE GENOMIC DNA]</scope>
    <source>
        <strain evidence="4">WS_9</strain>
    </source>
</reference>
<keyword evidence="2" id="KW-0472">Membrane</keyword>
<evidence type="ECO:0000256" key="1">
    <source>
        <dbReference type="ARBA" id="ARBA00022801"/>
    </source>
</evidence>
<feature type="domain" description="PPM-type phosphatase" evidence="3">
    <location>
        <begin position="183"/>
        <end position="397"/>
    </location>
</feature>
<organism evidence="4 5">
    <name type="scientific">Eiseniibacteriota bacterium</name>
    <dbReference type="NCBI Taxonomy" id="2212470"/>
    <lineage>
        <taxon>Bacteria</taxon>
        <taxon>Candidatus Eiseniibacteriota</taxon>
    </lineage>
</organism>
<dbReference type="SUPFAM" id="SSF81606">
    <property type="entry name" value="PP2C-like"/>
    <property type="match status" value="1"/>
</dbReference>
<evidence type="ECO:0000313" key="4">
    <source>
        <dbReference type="EMBL" id="TMQ66238.1"/>
    </source>
</evidence>
<dbReference type="InterPro" id="IPR052016">
    <property type="entry name" value="Bact_Sigma-Reg"/>
</dbReference>
<evidence type="ECO:0000313" key="5">
    <source>
        <dbReference type="Proteomes" id="UP000317691"/>
    </source>
</evidence>
<feature type="transmembrane region" description="Helical" evidence="2">
    <location>
        <begin position="43"/>
        <end position="64"/>
    </location>
</feature>
<evidence type="ECO:0000256" key="2">
    <source>
        <dbReference type="SAM" id="Phobius"/>
    </source>
</evidence>
<dbReference type="PROSITE" id="PS51746">
    <property type="entry name" value="PPM_2"/>
    <property type="match status" value="1"/>
</dbReference>
<dbReference type="EMBL" id="VBOZ01000009">
    <property type="protein sequence ID" value="TMQ66238.1"/>
    <property type="molecule type" value="Genomic_DNA"/>
</dbReference>
<sequence length="404" mass="43911">MRLVPRRSRYLWRLLIRPTLFAIPFALFFCFLQGSAVDKLGDYYVASLFFSFAITLAIEANSRWVVPRLVPRGHPQSGQAHPLQIASYAVAAMLGSVAAAIILNFTIAPDTFGTGRDIVMLLVFSAIFTGLFLGMIYATRMRRLFIHRIREEAENRTREEQELRIAAEIQQALLPPRIRAGKGYAAAGASIPCRTIGGDFFEYFDLPGDRVGFALGDVAGKGPPAAILAAMVQGIFTTHVDRDDGPAATLSRVNQALYKRGIETRFATIAYMVLTPDGRLVSSSAGHNPAYLLARDGAVQRLEKGGLIVGAFEDATYEEEAVTLDAGDTLVLFSDGVTDAESPSGEQFGEERLYSVLAARGAGRTPEEILEQVLHATRLFAAGHPPADDITVLVVRYLGNPSTS</sequence>
<comment type="caution">
    <text evidence="4">The sequence shown here is derived from an EMBL/GenBank/DDBJ whole genome shotgun (WGS) entry which is preliminary data.</text>
</comment>
<name>A0A538TRK6_UNCEI</name>
<dbReference type="PANTHER" id="PTHR43156">
    <property type="entry name" value="STAGE II SPORULATION PROTEIN E-RELATED"/>
    <property type="match status" value="1"/>
</dbReference>